<evidence type="ECO:0000313" key="3">
    <source>
        <dbReference type="Proteomes" id="UP000299102"/>
    </source>
</evidence>
<comment type="caution">
    <text evidence="2">The sequence shown here is derived from an EMBL/GenBank/DDBJ whole genome shotgun (WGS) entry which is preliminary data.</text>
</comment>
<keyword evidence="2" id="KW-0548">Nucleotidyltransferase</keyword>
<feature type="domain" description="Reverse transcriptase" evidence="1">
    <location>
        <begin position="1"/>
        <end position="70"/>
    </location>
</feature>
<accession>A0A4C1XZQ5</accession>
<dbReference type="EMBL" id="BGZK01001030">
    <property type="protein sequence ID" value="GBP69108.1"/>
    <property type="molecule type" value="Genomic_DNA"/>
</dbReference>
<dbReference type="GO" id="GO:0003964">
    <property type="term" value="F:RNA-directed DNA polymerase activity"/>
    <property type="evidence" value="ECO:0007669"/>
    <property type="project" value="UniProtKB-KW"/>
</dbReference>
<dbReference type="AlphaFoldDB" id="A0A4C1XZQ5"/>
<keyword evidence="3" id="KW-1185">Reference proteome</keyword>
<proteinExistence type="predicted"/>
<keyword evidence="2" id="KW-0808">Transferase</keyword>
<keyword evidence="2" id="KW-0695">RNA-directed DNA polymerase</keyword>
<name>A0A4C1XZQ5_EUMVA</name>
<dbReference type="OrthoDB" id="10065625at2759"/>
<dbReference type="InterPro" id="IPR000477">
    <property type="entry name" value="RT_dom"/>
</dbReference>
<gene>
    <name evidence="2" type="ORF">EVAR_87388_1</name>
</gene>
<evidence type="ECO:0000313" key="2">
    <source>
        <dbReference type="EMBL" id="GBP69108.1"/>
    </source>
</evidence>
<organism evidence="2 3">
    <name type="scientific">Eumeta variegata</name>
    <name type="common">Bagworm moth</name>
    <name type="synonym">Eumeta japonica</name>
    <dbReference type="NCBI Taxonomy" id="151549"/>
    <lineage>
        <taxon>Eukaryota</taxon>
        <taxon>Metazoa</taxon>
        <taxon>Ecdysozoa</taxon>
        <taxon>Arthropoda</taxon>
        <taxon>Hexapoda</taxon>
        <taxon>Insecta</taxon>
        <taxon>Pterygota</taxon>
        <taxon>Neoptera</taxon>
        <taxon>Endopterygota</taxon>
        <taxon>Lepidoptera</taxon>
        <taxon>Glossata</taxon>
        <taxon>Ditrysia</taxon>
        <taxon>Tineoidea</taxon>
        <taxon>Psychidae</taxon>
        <taxon>Oiketicinae</taxon>
        <taxon>Eumeta</taxon>
    </lineage>
</organism>
<sequence length="210" mass="24250">MLAPYADDSAYFASSRRADLAAKRIQRVFDLLSKWLYKWRMAVDVSKTAALLTGSQRILSDQLRLRGQTMNRTARAVRLRLRPILVSRLPTRTKIAIYKCYIRSRPTYAAPAWFALCSKLQCQRLQAQQNVVLRTIAGAGWYFKNDVIARDLKVESLEEFVRMLAQRAFNRADAGPYTSLHNLALQYYQPTKGYHLPRDLLSKSFNEEKV</sequence>
<dbReference type="STRING" id="151549.A0A4C1XZQ5"/>
<evidence type="ECO:0000259" key="1">
    <source>
        <dbReference type="PROSITE" id="PS50878"/>
    </source>
</evidence>
<dbReference type="Proteomes" id="UP000299102">
    <property type="component" value="Unassembled WGS sequence"/>
</dbReference>
<protein>
    <submittedName>
        <fullName evidence="2">RNA-directed DNA polymerase from mobile element jockey</fullName>
    </submittedName>
</protein>
<dbReference type="PROSITE" id="PS50878">
    <property type="entry name" value="RT_POL"/>
    <property type="match status" value="1"/>
</dbReference>
<reference evidence="2 3" key="1">
    <citation type="journal article" date="2019" name="Commun. Biol.">
        <title>The bagworm genome reveals a unique fibroin gene that provides high tensile strength.</title>
        <authorList>
            <person name="Kono N."/>
            <person name="Nakamura H."/>
            <person name="Ohtoshi R."/>
            <person name="Tomita M."/>
            <person name="Numata K."/>
            <person name="Arakawa K."/>
        </authorList>
    </citation>
    <scope>NUCLEOTIDE SEQUENCE [LARGE SCALE GENOMIC DNA]</scope>
</reference>